<evidence type="ECO:0000313" key="3">
    <source>
        <dbReference type="EMBL" id="MDP4096512.1"/>
    </source>
</evidence>
<sequence length="317" mass="36702">MKSGSTPLVSVIVPSYNYEHYIKEALNSILEQTYDELELVIVDDNSKDNSCRIVEELISTQAYLEKFRSRIKFIRHDHNQGAHNSINQGIRSSHGDYVTILNADDLFQSNRIEEMIGQMLRGDAEFAFSKIKVIDANGGNISSTSDQAKNFIHTQESILNFPSVGWSLIPHNTAISTGNMVFSRKIFEKLHGFRNLKYCHDWDFILRSVILTEPIYVENTFYSYRLHGNNTFLSLSDVVDKEVKTVLGSYFKLCRKTNVPNKLAPSPNNWPKQFFEVLKNSHIIKFWYYSKSFSNFILQFRQNQLDNKDRNTNKNIC</sequence>
<dbReference type="Gene3D" id="3.90.550.10">
    <property type="entry name" value="Spore Coat Polysaccharide Biosynthesis Protein SpsA, Chain A"/>
    <property type="match status" value="1"/>
</dbReference>
<gene>
    <name evidence="3" type="ORF">OIN60_06995</name>
</gene>
<evidence type="ECO:0000259" key="2">
    <source>
        <dbReference type="Pfam" id="PF00535"/>
    </source>
</evidence>
<comment type="caution">
    <text evidence="3">The sequence shown here is derived from an EMBL/GenBank/DDBJ whole genome shotgun (WGS) entry which is preliminary data.</text>
</comment>
<feature type="domain" description="Glycosyltransferase 2-like" evidence="2">
    <location>
        <begin position="10"/>
        <end position="190"/>
    </location>
</feature>
<dbReference type="PANTHER" id="PTHR22916">
    <property type="entry name" value="GLYCOSYLTRANSFERASE"/>
    <property type="match status" value="1"/>
</dbReference>
<comment type="similarity">
    <text evidence="1">Belongs to the glycosyltransferase 2 family.</text>
</comment>
<protein>
    <submittedName>
        <fullName evidence="3">Glycosyltransferase</fullName>
    </submittedName>
</protein>
<evidence type="ECO:0000256" key="1">
    <source>
        <dbReference type="ARBA" id="ARBA00006739"/>
    </source>
</evidence>
<name>A0ABT9FP55_9BACL</name>
<dbReference type="SUPFAM" id="SSF53448">
    <property type="entry name" value="Nucleotide-diphospho-sugar transferases"/>
    <property type="match status" value="1"/>
</dbReference>
<keyword evidence="4" id="KW-1185">Reference proteome</keyword>
<organism evidence="3 4">
    <name type="scientific">Paenibacillus zeirhizosphaerae</name>
    <dbReference type="NCBI Taxonomy" id="2987519"/>
    <lineage>
        <taxon>Bacteria</taxon>
        <taxon>Bacillati</taxon>
        <taxon>Bacillota</taxon>
        <taxon>Bacilli</taxon>
        <taxon>Bacillales</taxon>
        <taxon>Paenibacillaceae</taxon>
        <taxon>Paenibacillus</taxon>
    </lineage>
</organism>
<dbReference type="InterPro" id="IPR029044">
    <property type="entry name" value="Nucleotide-diphossugar_trans"/>
</dbReference>
<dbReference type="InterPro" id="IPR001173">
    <property type="entry name" value="Glyco_trans_2-like"/>
</dbReference>
<accession>A0ABT9FP55</accession>
<dbReference type="EMBL" id="JAPCKK010000012">
    <property type="protein sequence ID" value="MDP4096512.1"/>
    <property type="molecule type" value="Genomic_DNA"/>
</dbReference>
<dbReference type="Pfam" id="PF00535">
    <property type="entry name" value="Glycos_transf_2"/>
    <property type="match status" value="1"/>
</dbReference>
<reference evidence="3 4" key="1">
    <citation type="submission" date="2022-10" db="EMBL/GenBank/DDBJ databases">
        <title>Paenibacillus description and whole genome data of maize root bacterial community.</title>
        <authorList>
            <person name="Marton D."/>
            <person name="Farkas M."/>
            <person name="Cserhati M."/>
        </authorList>
    </citation>
    <scope>NUCLEOTIDE SEQUENCE [LARGE SCALE GENOMIC DNA]</scope>
    <source>
        <strain evidence="3 4">P96</strain>
    </source>
</reference>
<proteinExistence type="inferred from homology"/>
<dbReference type="Proteomes" id="UP001241848">
    <property type="component" value="Unassembled WGS sequence"/>
</dbReference>
<dbReference type="RefSeq" id="WP_305754139.1">
    <property type="nucleotide sequence ID" value="NZ_JAPCKK010000012.1"/>
</dbReference>
<evidence type="ECO:0000313" key="4">
    <source>
        <dbReference type="Proteomes" id="UP001241848"/>
    </source>
</evidence>
<dbReference type="PANTHER" id="PTHR22916:SF3">
    <property type="entry name" value="UDP-GLCNAC:BETAGAL BETA-1,3-N-ACETYLGLUCOSAMINYLTRANSFERASE-LIKE PROTEIN 1"/>
    <property type="match status" value="1"/>
</dbReference>